<dbReference type="FunFam" id="1.20.58.1040:FF:000003">
    <property type="entry name" value="glucan endo-1,3-beta-glucosidase 7"/>
    <property type="match status" value="1"/>
</dbReference>
<keyword evidence="6" id="KW-1185">Reference proteome</keyword>
<feature type="chain" id="PRO_5013666625" evidence="3">
    <location>
        <begin position="32"/>
        <end position="127"/>
    </location>
</feature>
<accession>A0A2G2ZKH2</accession>
<dbReference type="InterPro" id="IPR012946">
    <property type="entry name" value="X8"/>
</dbReference>
<dbReference type="PANTHER" id="PTHR31044:SF130">
    <property type="entry name" value="CARBOHYDRATE-BINDING X8 DOMAIN SUPERFAMILY PROTEIN"/>
    <property type="match status" value="1"/>
</dbReference>
<dbReference type="SMART" id="SM00768">
    <property type="entry name" value="X8"/>
    <property type="match status" value="1"/>
</dbReference>
<feature type="domain" description="X8" evidence="4">
    <location>
        <begin position="36"/>
        <end position="126"/>
    </location>
</feature>
<evidence type="ECO:0000256" key="2">
    <source>
        <dbReference type="ARBA" id="ARBA00023157"/>
    </source>
</evidence>
<evidence type="ECO:0000256" key="1">
    <source>
        <dbReference type="ARBA" id="ARBA00022729"/>
    </source>
</evidence>
<dbReference type="PANTHER" id="PTHR31044">
    <property type="entry name" value="BETA-1,3 GLUCANASE"/>
    <property type="match status" value="1"/>
</dbReference>
<gene>
    <name evidence="5" type="ORF">T459_15446</name>
</gene>
<dbReference type="STRING" id="4072.A0A2G2ZKH2"/>
<dbReference type="AlphaFoldDB" id="A0A2G2ZKH2"/>
<comment type="caution">
    <text evidence="5">The sequence shown here is derived from an EMBL/GenBank/DDBJ whole genome shotgun (WGS) entry which is preliminary data.</text>
</comment>
<name>A0A2G2ZKH2_CAPAN</name>
<dbReference type="Gramene" id="PHT82431">
    <property type="protein sequence ID" value="PHT82431"/>
    <property type="gene ID" value="T459_15446"/>
</dbReference>
<sequence>MELSNKKITSPFFSFLFISSLLIQCFPYVSSQGDKKFCVPKPEAKDEKLQACIKWVCKEGGVDCGPINAGGACFQPNTVRSRAAWAMNAYFQMKGKADAMCGFSGAGVVSSTDPSKYLAFFGQCKEF</sequence>
<dbReference type="OMA" id="WAMNAYF"/>
<dbReference type="InterPro" id="IPR044788">
    <property type="entry name" value="X8_dom_prot"/>
</dbReference>
<keyword evidence="2" id="KW-1015">Disulfide bond</keyword>
<dbReference type="Proteomes" id="UP000222542">
    <property type="component" value="Unassembled WGS sequence"/>
</dbReference>
<dbReference type="Gene3D" id="1.20.58.1040">
    <property type="match status" value="1"/>
</dbReference>
<feature type="signal peptide" evidence="3">
    <location>
        <begin position="1"/>
        <end position="31"/>
    </location>
</feature>
<dbReference type="GO" id="GO:0009506">
    <property type="term" value="C:plasmodesma"/>
    <property type="evidence" value="ECO:0007669"/>
    <property type="project" value="UniProtKB-ARBA"/>
</dbReference>
<reference evidence="5 6" key="2">
    <citation type="journal article" date="2017" name="Genome Biol.">
        <title>New reference genome sequences of hot pepper reveal the massive evolution of plant disease-resistance genes by retroduplication.</title>
        <authorList>
            <person name="Kim S."/>
            <person name="Park J."/>
            <person name="Yeom S.I."/>
            <person name="Kim Y.M."/>
            <person name="Seo E."/>
            <person name="Kim K.T."/>
            <person name="Kim M.S."/>
            <person name="Lee J.M."/>
            <person name="Cheong K."/>
            <person name="Shin H.S."/>
            <person name="Kim S.B."/>
            <person name="Han K."/>
            <person name="Lee J."/>
            <person name="Park M."/>
            <person name="Lee H.A."/>
            <person name="Lee H.Y."/>
            <person name="Lee Y."/>
            <person name="Oh S."/>
            <person name="Lee J.H."/>
            <person name="Choi E."/>
            <person name="Choi E."/>
            <person name="Lee S.E."/>
            <person name="Jeon J."/>
            <person name="Kim H."/>
            <person name="Choi G."/>
            <person name="Song H."/>
            <person name="Lee J."/>
            <person name="Lee S.C."/>
            <person name="Kwon J.K."/>
            <person name="Lee H.Y."/>
            <person name="Koo N."/>
            <person name="Hong Y."/>
            <person name="Kim R.W."/>
            <person name="Kang W.H."/>
            <person name="Huh J.H."/>
            <person name="Kang B.C."/>
            <person name="Yang T.J."/>
            <person name="Lee Y.H."/>
            <person name="Bennetzen J.L."/>
            <person name="Choi D."/>
        </authorList>
    </citation>
    <scope>NUCLEOTIDE SEQUENCE [LARGE SCALE GENOMIC DNA]</scope>
    <source>
        <strain evidence="6">cv. CM334</strain>
    </source>
</reference>
<keyword evidence="1 3" id="KW-0732">Signal</keyword>
<evidence type="ECO:0000313" key="6">
    <source>
        <dbReference type="Proteomes" id="UP000222542"/>
    </source>
</evidence>
<organism evidence="5 6">
    <name type="scientific">Capsicum annuum</name>
    <name type="common">Capsicum pepper</name>
    <dbReference type="NCBI Taxonomy" id="4072"/>
    <lineage>
        <taxon>Eukaryota</taxon>
        <taxon>Viridiplantae</taxon>
        <taxon>Streptophyta</taxon>
        <taxon>Embryophyta</taxon>
        <taxon>Tracheophyta</taxon>
        <taxon>Spermatophyta</taxon>
        <taxon>Magnoliopsida</taxon>
        <taxon>eudicotyledons</taxon>
        <taxon>Gunneridae</taxon>
        <taxon>Pentapetalae</taxon>
        <taxon>asterids</taxon>
        <taxon>lamiids</taxon>
        <taxon>Solanales</taxon>
        <taxon>Solanaceae</taxon>
        <taxon>Solanoideae</taxon>
        <taxon>Capsiceae</taxon>
        <taxon>Capsicum</taxon>
    </lineage>
</organism>
<evidence type="ECO:0000256" key="3">
    <source>
        <dbReference type="SAM" id="SignalP"/>
    </source>
</evidence>
<protein>
    <submittedName>
        <fullName evidence="5">Major pollen allergen Ole e 10</fullName>
    </submittedName>
</protein>
<reference evidence="5 6" key="1">
    <citation type="journal article" date="2014" name="Nat. Genet.">
        <title>Genome sequence of the hot pepper provides insights into the evolution of pungency in Capsicum species.</title>
        <authorList>
            <person name="Kim S."/>
            <person name="Park M."/>
            <person name="Yeom S.I."/>
            <person name="Kim Y.M."/>
            <person name="Lee J.M."/>
            <person name="Lee H.A."/>
            <person name="Seo E."/>
            <person name="Choi J."/>
            <person name="Cheong K."/>
            <person name="Kim K.T."/>
            <person name="Jung K."/>
            <person name="Lee G.W."/>
            <person name="Oh S.K."/>
            <person name="Bae C."/>
            <person name="Kim S.B."/>
            <person name="Lee H.Y."/>
            <person name="Kim S.Y."/>
            <person name="Kim M.S."/>
            <person name="Kang B.C."/>
            <person name="Jo Y.D."/>
            <person name="Yang H.B."/>
            <person name="Jeong H.J."/>
            <person name="Kang W.H."/>
            <person name="Kwon J.K."/>
            <person name="Shin C."/>
            <person name="Lim J.Y."/>
            <person name="Park J.H."/>
            <person name="Huh J.H."/>
            <person name="Kim J.S."/>
            <person name="Kim B.D."/>
            <person name="Cohen O."/>
            <person name="Paran I."/>
            <person name="Suh M.C."/>
            <person name="Lee S.B."/>
            <person name="Kim Y.K."/>
            <person name="Shin Y."/>
            <person name="Noh S.J."/>
            <person name="Park J."/>
            <person name="Seo Y.S."/>
            <person name="Kwon S.Y."/>
            <person name="Kim H.A."/>
            <person name="Park J.M."/>
            <person name="Kim H.J."/>
            <person name="Choi S.B."/>
            <person name="Bosland P.W."/>
            <person name="Reeves G."/>
            <person name="Jo S.H."/>
            <person name="Lee B.W."/>
            <person name="Cho H.T."/>
            <person name="Choi H.S."/>
            <person name="Lee M.S."/>
            <person name="Yu Y."/>
            <person name="Do Choi Y."/>
            <person name="Park B.S."/>
            <person name="van Deynze A."/>
            <person name="Ashrafi H."/>
            <person name="Hill T."/>
            <person name="Kim W.T."/>
            <person name="Pai H.S."/>
            <person name="Ahn H.K."/>
            <person name="Yeam I."/>
            <person name="Giovannoni J.J."/>
            <person name="Rose J.K."/>
            <person name="Sorensen I."/>
            <person name="Lee S.J."/>
            <person name="Kim R.W."/>
            <person name="Choi I.Y."/>
            <person name="Choi B.S."/>
            <person name="Lim J.S."/>
            <person name="Lee Y.H."/>
            <person name="Choi D."/>
        </authorList>
    </citation>
    <scope>NUCLEOTIDE SEQUENCE [LARGE SCALE GENOMIC DNA]</scope>
    <source>
        <strain evidence="6">cv. CM334</strain>
    </source>
</reference>
<evidence type="ECO:0000259" key="4">
    <source>
        <dbReference type="SMART" id="SM00768"/>
    </source>
</evidence>
<evidence type="ECO:0000313" key="5">
    <source>
        <dbReference type="EMBL" id="PHT82431.1"/>
    </source>
</evidence>
<dbReference type="EMBL" id="AYRZ02000005">
    <property type="protein sequence ID" value="PHT82431.1"/>
    <property type="molecule type" value="Genomic_DNA"/>
</dbReference>
<dbReference type="Pfam" id="PF07983">
    <property type="entry name" value="X8"/>
    <property type="match status" value="1"/>
</dbReference>
<proteinExistence type="predicted"/>